<dbReference type="STRING" id="1794912.AXX12_02450"/>
<dbReference type="Proteomes" id="UP000076268">
    <property type="component" value="Unassembled WGS sequence"/>
</dbReference>
<protein>
    <submittedName>
        <fullName evidence="1">Uncharacterized protein</fullName>
    </submittedName>
</protein>
<evidence type="ECO:0000313" key="1">
    <source>
        <dbReference type="EMBL" id="KYZ77022.1"/>
    </source>
</evidence>
<organism evidence="1 2">
    <name type="scientific">Anaerosporomusa subterranea</name>
    <dbReference type="NCBI Taxonomy" id="1794912"/>
    <lineage>
        <taxon>Bacteria</taxon>
        <taxon>Bacillati</taxon>
        <taxon>Bacillota</taxon>
        <taxon>Negativicutes</taxon>
        <taxon>Acetonemataceae</taxon>
        <taxon>Anaerosporomusa</taxon>
    </lineage>
</organism>
<proteinExistence type="predicted"/>
<sequence>MRRIFLLLKRERRQACACLLKGGISEEKMISTATLANKKNKDCCIEVVQRMKRLDSTKVITADSAANRVRMLKVAATNTG</sequence>
<gene>
    <name evidence="1" type="ORF">AXX12_02450</name>
</gene>
<accession>A0A154BSW9</accession>
<keyword evidence="2" id="KW-1185">Reference proteome</keyword>
<reference evidence="1 2" key="1">
    <citation type="submission" date="2016-02" db="EMBL/GenBank/DDBJ databases">
        <title>Anaerosporomusa subterraneum gen. nov., sp. nov., a spore-forming obligate anaerobe isolated from saprolite.</title>
        <authorList>
            <person name="Choi J.K."/>
            <person name="Shah M."/>
            <person name="Yee N."/>
        </authorList>
    </citation>
    <scope>NUCLEOTIDE SEQUENCE [LARGE SCALE GENOMIC DNA]</scope>
    <source>
        <strain evidence="1 2">RU4</strain>
    </source>
</reference>
<comment type="caution">
    <text evidence="1">The sequence shown here is derived from an EMBL/GenBank/DDBJ whole genome shotgun (WGS) entry which is preliminary data.</text>
</comment>
<dbReference type="AlphaFoldDB" id="A0A154BSW9"/>
<dbReference type="EMBL" id="LSGP01000013">
    <property type="protein sequence ID" value="KYZ77022.1"/>
    <property type="molecule type" value="Genomic_DNA"/>
</dbReference>
<name>A0A154BSW9_ANASB</name>
<evidence type="ECO:0000313" key="2">
    <source>
        <dbReference type="Proteomes" id="UP000076268"/>
    </source>
</evidence>